<proteinExistence type="predicted"/>
<evidence type="ECO:0000313" key="2">
    <source>
        <dbReference type="Proteomes" id="UP000790347"/>
    </source>
</evidence>
<protein>
    <submittedName>
        <fullName evidence="1">Uncharacterized protein</fullName>
    </submittedName>
</protein>
<keyword evidence="2" id="KW-1185">Reference proteome</keyword>
<dbReference type="Proteomes" id="UP000790347">
    <property type="component" value="Unassembled WGS sequence"/>
</dbReference>
<gene>
    <name evidence="1" type="ORF">DERF_006196</name>
</gene>
<name>A0A922I9V7_DERFA</name>
<evidence type="ECO:0000313" key="1">
    <source>
        <dbReference type="EMBL" id="KAH9522629.1"/>
    </source>
</evidence>
<reference evidence="1" key="1">
    <citation type="submission" date="2013-05" db="EMBL/GenBank/DDBJ databases">
        <authorList>
            <person name="Yim A.K.Y."/>
            <person name="Chan T.F."/>
            <person name="Ji K.M."/>
            <person name="Liu X.Y."/>
            <person name="Zhou J.W."/>
            <person name="Li R.Q."/>
            <person name="Yang K.Y."/>
            <person name="Li J."/>
            <person name="Li M."/>
            <person name="Law P.T.W."/>
            <person name="Wu Y.L."/>
            <person name="Cai Z.L."/>
            <person name="Qin H."/>
            <person name="Bao Y."/>
            <person name="Leung R.K.K."/>
            <person name="Ng P.K.S."/>
            <person name="Zou J."/>
            <person name="Zhong X.J."/>
            <person name="Ran P.X."/>
            <person name="Zhong N.S."/>
            <person name="Liu Z.G."/>
            <person name="Tsui S.K.W."/>
        </authorList>
    </citation>
    <scope>NUCLEOTIDE SEQUENCE</scope>
    <source>
        <strain evidence="1">Derf</strain>
        <tissue evidence="1">Whole organism</tissue>
    </source>
</reference>
<dbReference type="AlphaFoldDB" id="A0A922I9V7"/>
<comment type="caution">
    <text evidence="1">The sequence shown here is derived from an EMBL/GenBank/DDBJ whole genome shotgun (WGS) entry which is preliminary data.</text>
</comment>
<organism evidence="1 2">
    <name type="scientific">Dermatophagoides farinae</name>
    <name type="common">American house dust mite</name>
    <dbReference type="NCBI Taxonomy" id="6954"/>
    <lineage>
        <taxon>Eukaryota</taxon>
        <taxon>Metazoa</taxon>
        <taxon>Ecdysozoa</taxon>
        <taxon>Arthropoda</taxon>
        <taxon>Chelicerata</taxon>
        <taxon>Arachnida</taxon>
        <taxon>Acari</taxon>
        <taxon>Acariformes</taxon>
        <taxon>Sarcoptiformes</taxon>
        <taxon>Astigmata</taxon>
        <taxon>Psoroptidia</taxon>
        <taxon>Analgoidea</taxon>
        <taxon>Pyroglyphidae</taxon>
        <taxon>Dermatophagoidinae</taxon>
        <taxon>Dermatophagoides</taxon>
    </lineage>
</organism>
<sequence>MIHNDMSERHLWERLPSPLLLFSSSSLDFVEQYGVLNANTNEFVSRCDNRRISVLIHPSG</sequence>
<reference evidence="1" key="2">
    <citation type="journal article" date="2022" name="Res Sq">
        <title>Comparative Genomics Reveals Insights into the Divergent Evolution of Astigmatic Mites and Household Pest Adaptations.</title>
        <authorList>
            <person name="Xiong Q."/>
            <person name="Wan A.T.-Y."/>
            <person name="Liu X.-Y."/>
            <person name="Fung C.S.-H."/>
            <person name="Xiao X."/>
            <person name="Malainual N."/>
            <person name="Hou J."/>
            <person name="Wang L."/>
            <person name="Wang M."/>
            <person name="Yang K."/>
            <person name="Cui Y."/>
            <person name="Leung E."/>
            <person name="Nong W."/>
            <person name="Shin S.-K."/>
            <person name="Au S."/>
            <person name="Jeong K.Y."/>
            <person name="Chew F.T."/>
            <person name="Hui J."/>
            <person name="Leung T.F."/>
            <person name="Tungtrongchitr A."/>
            <person name="Zhong N."/>
            <person name="Liu Z."/>
            <person name="Tsui S."/>
        </authorList>
    </citation>
    <scope>NUCLEOTIDE SEQUENCE</scope>
    <source>
        <strain evidence="1">Derf</strain>
        <tissue evidence="1">Whole organism</tissue>
    </source>
</reference>
<accession>A0A922I9V7</accession>
<dbReference type="EMBL" id="ASGP02000002">
    <property type="protein sequence ID" value="KAH9522629.1"/>
    <property type="molecule type" value="Genomic_DNA"/>
</dbReference>